<name>A0AAV4WPX5_CAEEX</name>
<accession>A0AAV4WPX5</accession>
<reference evidence="1 2" key="1">
    <citation type="submission" date="2021-06" db="EMBL/GenBank/DDBJ databases">
        <title>Caerostris extrusa draft genome.</title>
        <authorList>
            <person name="Kono N."/>
            <person name="Arakawa K."/>
        </authorList>
    </citation>
    <scope>NUCLEOTIDE SEQUENCE [LARGE SCALE GENOMIC DNA]</scope>
</reference>
<comment type="caution">
    <text evidence="1">The sequence shown here is derived from an EMBL/GenBank/DDBJ whole genome shotgun (WGS) entry which is preliminary data.</text>
</comment>
<evidence type="ECO:0000313" key="2">
    <source>
        <dbReference type="Proteomes" id="UP001054945"/>
    </source>
</evidence>
<sequence>MLEDERSRFLLEWVQEEPNSRYQQPTKACITQEWNPHPVMNILLINNPNGHFSVSGMNYEFLLPQEWPTFSFRNHHCIFIFLLGIGQEKLCQGRKKK</sequence>
<gene>
    <name evidence="1" type="ORF">CEXT_645201</name>
</gene>
<dbReference type="EMBL" id="BPLR01016510">
    <property type="protein sequence ID" value="GIY84388.1"/>
    <property type="molecule type" value="Genomic_DNA"/>
</dbReference>
<proteinExistence type="predicted"/>
<protein>
    <recommendedName>
        <fullName evidence="3">Ycf15</fullName>
    </recommendedName>
</protein>
<dbReference type="AlphaFoldDB" id="A0AAV4WPX5"/>
<dbReference type="Proteomes" id="UP001054945">
    <property type="component" value="Unassembled WGS sequence"/>
</dbReference>
<evidence type="ECO:0000313" key="1">
    <source>
        <dbReference type="EMBL" id="GIY84388.1"/>
    </source>
</evidence>
<evidence type="ECO:0008006" key="3">
    <source>
        <dbReference type="Google" id="ProtNLM"/>
    </source>
</evidence>
<organism evidence="1 2">
    <name type="scientific">Caerostris extrusa</name>
    <name type="common">Bark spider</name>
    <name type="synonym">Caerostris bankana</name>
    <dbReference type="NCBI Taxonomy" id="172846"/>
    <lineage>
        <taxon>Eukaryota</taxon>
        <taxon>Metazoa</taxon>
        <taxon>Ecdysozoa</taxon>
        <taxon>Arthropoda</taxon>
        <taxon>Chelicerata</taxon>
        <taxon>Arachnida</taxon>
        <taxon>Araneae</taxon>
        <taxon>Araneomorphae</taxon>
        <taxon>Entelegynae</taxon>
        <taxon>Araneoidea</taxon>
        <taxon>Araneidae</taxon>
        <taxon>Caerostris</taxon>
    </lineage>
</organism>
<keyword evidence="2" id="KW-1185">Reference proteome</keyword>